<dbReference type="InterPro" id="IPR002126">
    <property type="entry name" value="Cadherin-like_dom"/>
</dbReference>
<dbReference type="Pfam" id="PF08266">
    <property type="entry name" value="Cadherin_2"/>
    <property type="match status" value="1"/>
</dbReference>
<evidence type="ECO:0000313" key="15">
    <source>
        <dbReference type="EMBL" id="KAG9490997.1"/>
    </source>
</evidence>
<evidence type="ECO:0000256" key="7">
    <source>
        <dbReference type="ARBA" id="ARBA00022837"/>
    </source>
</evidence>
<evidence type="ECO:0000256" key="8">
    <source>
        <dbReference type="ARBA" id="ARBA00022889"/>
    </source>
</evidence>
<dbReference type="InterPro" id="IPR032455">
    <property type="entry name" value="Cadherin_C"/>
</dbReference>
<feature type="domain" description="Cadherin" evidence="14">
    <location>
        <begin position="1"/>
        <end position="99"/>
    </location>
</feature>
<keyword evidence="3" id="KW-1003">Cell membrane</keyword>
<dbReference type="GO" id="GO:0007156">
    <property type="term" value="P:homophilic cell adhesion via plasma membrane adhesion molecules"/>
    <property type="evidence" value="ECO:0007669"/>
    <property type="project" value="InterPro"/>
</dbReference>
<comment type="subcellular location">
    <subcellularLocation>
        <location evidence="2">Cell membrane</location>
        <topology evidence="2">Single-pass type I membrane protein</topology>
    </subcellularLocation>
</comment>
<dbReference type="FunFam" id="2.60.40.60:FF:000007">
    <property type="entry name" value="Protocadherin alpha 2"/>
    <property type="match status" value="1"/>
</dbReference>
<feature type="domain" description="Cadherin" evidence="14">
    <location>
        <begin position="209"/>
        <end position="313"/>
    </location>
</feature>
<comment type="function">
    <text evidence="1">Potential calcium-dependent cell-adhesion protein. May be involved in the establishment and maintenance of specific neuronal connections in the brain.</text>
</comment>
<keyword evidence="8" id="KW-0130">Cell adhesion</keyword>
<evidence type="ECO:0000256" key="13">
    <source>
        <dbReference type="SAM" id="Phobius"/>
    </source>
</evidence>
<feature type="non-terminal residue" evidence="15">
    <location>
        <position position="775"/>
    </location>
</feature>
<keyword evidence="4 13" id="KW-0812">Transmembrane</keyword>
<dbReference type="Pfam" id="PF00028">
    <property type="entry name" value="Cadherin"/>
    <property type="match status" value="5"/>
</dbReference>
<dbReference type="SUPFAM" id="SSF49313">
    <property type="entry name" value="Cadherin-like"/>
    <property type="match status" value="6"/>
</dbReference>
<evidence type="ECO:0000256" key="5">
    <source>
        <dbReference type="ARBA" id="ARBA00022729"/>
    </source>
</evidence>
<dbReference type="InterPro" id="IPR020894">
    <property type="entry name" value="Cadherin_CS"/>
</dbReference>
<accession>A0A8J6FNG7</accession>
<feature type="domain" description="Cadherin" evidence="14">
    <location>
        <begin position="314"/>
        <end position="418"/>
    </location>
</feature>
<evidence type="ECO:0000259" key="14">
    <source>
        <dbReference type="PROSITE" id="PS50268"/>
    </source>
</evidence>
<keyword evidence="11" id="KW-0325">Glycoprotein</keyword>
<dbReference type="PANTHER" id="PTHR24028:SF332">
    <property type="entry name" value="PROTOCADHERIN GAMMA-B5"/>
    <property type="match status" value="1"/>
</dbReference>
<evidence type="ECO:0000256" key="11">
    <source>
        <dbReference type="ARBA" id="ARBA00023180"/>
    </source>
</evidence>
<feature type="domain" description="Cadherin" evidence="14">
    <location>
        <begin position="419"/>
        <end position="528"/>
    </location>
</feature>
<dbReference type="FunFam" id="2.60.40.60:FF:000006">
    <property type="entry name" value="Protocadherin alpha 2"/>
    <property type="match status" value="1"/>
</dbReference>
<dbReference type="InterPro" id="IPR015919">
    <property type="entry name" value="Cadherin-like_sf"/>
</dbReference>
<name>A0A8J6FNG7_ELECQ</name>
<protein>
    <recommendedName>
        <fullName evidence="14">Cadherin domain-containing protein</fullName>
    </recommendedName>
</protein>
<dbReference type="FunFam" id="2.60.40.60:FF:000001">
    <property type="entry name" value="Protocadherin alpha 2"/>
    <property type="match status" value="1"/>
</dbReference>
<evidence type="ECO:0000256" key="2">
    <source>
        <dbReference type="ARBA" id="ARBA00004251"/>
    </source>
</evidence>
<evidence type="ECO:0000256" key="4">
    <source>
        <dbReference type="ARBA" id="ARBA00022692"/>
    </source>
</evidence>
<keyword evidence="9 13" id="KW-1133">Transmembrane helix</keyword>
<evidence type="ECO:0000313" key="16">
    <source>
        <dbReference type="Proteomes" id="UP000770717"/>
    </source>
</evidence>
<dbReference type="PANTHER" id="PTHR24028">
    <property type="entry name" value="CADHERIN-87A"/>
    <property type="match status" value="1"/>
</dbReference>
<sequence>MPEEMKKGTVVGNVAKDLGLNVKELAARKFQIVSHDAKKFFSANLENGDLIVSERIDRETLCEAKLSCFINLEAVIENPLNFYTITIEIQDVNDNAPSFSKKYFEIGISESSVLGVHFPLGNADDPDIGTNSIQSYTLSDSEHFSLSEKTMKNGINYAEIKLEKSLDREKQSSYELILTASDGGKPPKTGTAKIKIAVQDVNDNFPKFHKDIYETSINENVPIGFLILQLNAIDEDEGLNGQIRYLFGDVPENIYTLFSLDPVNGSITVIGNIDYEIAERYELNVEAKDGGNLAAHCKIYMDVTDINDNAPQITITSLSATIPEDSSPGTIIALINVYDLDSNENGEVTCELPEKLPFQLISSPGNYYKLVTTTFVDREEVSHYNITITAMDNGSPHLSTNKTVQLNISDVNDNPPTFEMRSYIVYIQENNLQGTSIHNIHASDCDVNENARITYSVLNNNIDDIPVSSFVSINSMTGVLYAQRSFDYEQLREFQFQVMAKDSGSPPLSSNVTVRICIIDKNDNAPKILYPSPDTEGSALFEFIPHSAEKGYLVTKVIAVDADSGHNAWLSYHLLQVQEPSFFTIGQYSGEIRINRDLPDMDSLRQKVVVVVKDNGVPSLSSTVTLSLVVAENFQQVVPEIKHHSINSDLTSNTTFYLVVSIALISLLFIITVVIIVISKFRKANTPTSFGAFSHNVQPTLQLTSDGTLRYMEVKTLTRPTNQCYSSCISPALERTDFTFLRPLDFPQLKDILNDEESFSINSEFSDVIQVRNID</sequence>
<evidence type="ECO:0000256" key="6">
    <source>
        <dbReference type="ARBA" id="ARBA00022737"/>
    </source>
</evidence>
<dbReference type="EMBL" id="WNTK01000002">
    <property type="protein sequence ID" value="KAG9490997.1"/>
    <property type="molecule type" value="Genomic_DNA"/>
</dbReference>
<feature type="domain" description="Cadherin" evidence="14">
    <location>
        <begin position="100"/>
        <end position="208"/>
    </location>
</feature>
<keyword evidence="6" id="KW-0677">Repeat</keyword>
<dbReference type="SMART" id="SM00112">
    <property type="entry name" value="CA"/>
    <property type="match status" value="6"/>
</dbReference>
<dbReference type="AlphaFoldDB" id="A0A8J6FNG7"/>
<dbReference type="PROSITE" id="PS00232">
    <property type="entry name" value="CADHERIN_1"/>
    <property type="match status" value="3"/>
</dbReference>
<evidence type="ECO:0000256" key="10">
    <source>
        <dbReference type="ARBA" id="ARBA00023136"/>
    </source>
</evidence>
<keyword evidence="7 12" id="KW-0106">Calcium</keyword>
<proteinExistence type="predicted"/>
<dbReference type="Proteomes" id="UP000770717">
    <property type="component" value="Unassembled WGS sequence"/>
</dbReference>
<dbReference type="FunFam" id="2.60.40.60:FF:000002">
    <property type="entry name" value="Protocadherin alpha 2"/>
    <property type="match status" value="1"/>
</dbReference>
<dbReference type="OrthoDB" id="6252479at2759"/>
<evidence type="ECO:0000256" key="9">
    <source>
        <dbReference type="ARBA" id="ARBA00022989"/>
    </source>
</evidence>
<dbReference type="InterPro" id="IPR050174">
    <property type="entry name" value="Protocadherin/Cadherin-CA"/>
</dbReference>
<gene>
    <name evidence="15" type="ORF">GDO78_006379</name>
</gene>
<keyword evidence="5" id="KW-0732">Signal</keyword>
<evidence type="ECO:0000256" key="12">
    <source>
        <dbReference type="PROSITE-ProRule" id="PRU00043"/>
    </source>
</evidence>
<evidence type="ECO:0000256" key="3">
    <source>
        <dbReference type="ARBA" id="ARBA00022475"/>
    </source>
</evidence>
<dbReference type="PRINTS" id="PR00205">
    <property type="entry name" value="CADHERIN"/>
</dbReference>
<dbReference type="GO" id="GO:0005509">
    <property type="term" value="F:calcium ion binding"/>
    <property type="evidence" value="ECO:0007669"/>
    <property type="project" value="UniProtKB-UniRule"/>
</dbReference>
<dbReference type="FunFam" id="2.60.40.60:FF:000129">
    <property type="entry name" value="protocadherin alpha-C2 isoform X1"/>
    <property type="match status" value="1"/>
</dbReference>
<dbReference type="Gene3D" id="2.60.40.60">
    <property type="entry name" value="Cadherins"/>
    <property type="match status" value="6"/>
</dbReference>
<dbReference type="GO" id="GO:0005886">
    <property type="term" value="C:plasma membrane"/>
    <property type="evidence" value="ECO:0007669"/>
    <property type="project" value="UniProtKB-SubCell"/>
</dbReference>
<keyword evidence="16" id="KW-1185">Reference proteome</keyword>
<dbReference type="CDD" id="cd11304">
    <property type="entry name" value="Cadherin_repeat"/>
    <property type="match status" value="6"/>
</dbReference>
<comment type="caution">
    <text evidence="15">The sequence shown here is derived from an EMBL/GenBank/DDBJ whole genome shotgun (WGS) entry which is preliminary data.</text>
</comment>
<organism evidence="15 16">
    <name type="scientific">Eleutherodactylus coqui</name>
    <name type="common">Puerto Rican coqui</name>
    <dbReference type="NCBI Taxonomy" id="57060"/>
    <lineage>
        <taxon>Eukaryota</taxon>
        <taxon>Metazoa</taxon>
        <taxon>Chordata</taxon>
        <taxon>Craniata</taxon>
        <taxon>Vertebrata</taxon>
        <taxon>Euteleostomi</taxon>
        <taxon>Amphibia</taxon>
        <taxon>Batrachia</taxon>
        <taxon>Anura</taxon>
        <taxon>Neobatrachia</taxon>
        <taxon>Hyloidea</taxon>
        <taxon>Eleutherodactylidae</taxon>
        <taxon>Eleutherodactylinae</taxon>
        <taxon>Eleutherodactylus</taxon>
        <taxon>Eleutherodactylus</taxon>
    </lineage>
</organism>
<feature type="transmembrane region" description="Helical" evidence="13">
    <location>
        <begin position="656"/>
        <end position="678"/>
    </location>
</feature>
<dbReference type="Pfam" id="PF16492">
    <property type="entry name" value="Cadherin_C_2"/>
    <property type="match status" value="1"/>
</dbReference>
<keyword evidence="10 13" id="KW-0472">Membrane</keyword>
<reference evidence="15" key="1">
    <citation type="thesis" date="2020" institute="ProQuest LLC" country="789 East Eisenhower Parkway, Ann Arbor, MI, USA">
        <title>Comparative Genomics and Chromosome Evolution.</title>
        <authorList>
            <person name="Mudd A.B."/>
        </authorList>
    </citation>
    <scope>NUCLEOTIDE SEQUENCE</scope>
    <source>
        <strain evidence="15">HN-11 Male</strain>
        <tissue evidence="15">Kidney and liver</tissue>
    </source>
</reference>
<dbReference type="FunFam" id="2.60.40.60:FF:000004">
    <property type="entry name" value="Protocadherin 1 gamma 2"/>
    <property type="match status" value="1"/>
</dbReference>
<dbReference type="PROSITE" id="PS50268">
    <property type="entry name" value="CADHERIN_2"/>
    <property type="match status" value="6"/>
</dbReference>
<feature type="domain" description="Cadherin" evidence="14">
    <location>
        <begin position="544"/>
        <end position="641"/>
    </location>
</feature>
<dbReference type="InterPro" id="IPR013164">
    <property type="entry name" value="Cadherin_N"/>
</dbReference>
<evidence type="ECO:0000256" key="1">
    <source>
        <dbReference type="ARBA" id="ARBA00003436"/>
    </source>
</evidence>